<organism evidence="1 2">
    <name type="scientific">Mycolicibacterium hassiacum (strain DSM 44199 / CIP 105218 / JCM 12690 / 3849)</name>
    <name type="common">Mycobacterium hassiacum</name>
    <dbReference type="NCBI Taxonomy" id="1122247"/>
    <lineage>
        <taxon>Bacteria</taxon>
        <taxon>Bacillati</taxon>
        <taxon>Actinomycetota</taxon>
        <taxon>Actinomycetes</taxon>
        <taxon>Mycobacteriales</taxon>
        <taxon>Mycobacteriaceae</taxon>
        <taxon>Mycolicibacterium</taxon>
    </lineage>
</organism>
<dbReference type="AlphaFoldDB" id="K5BEY7"/>
<evidence type="ECO:0000313" key="1">
    <source>
        <dbReference type="EMBL" id="EKF23412.1"/>
    </source>
</evidence>
<dbReference type="PATRIC" id="fig|1122247.3.peg.2490"/>
<accession>K5BEY7</accession>
<proteinExistence type="predicted"/>
<dbReference type="eggNOG" id="ENOG50303K2">
    <property type="taxonomic scope" value="Bacteria"/>
</dbReference>
<reference evidence="1 2" key="1">
    <citation type="journal article" date="2012" name="J. Bacteriol.">
        <title>Genome sequence of Mycobacterium hassiacum DSM 44199, a rare source of heat-stable mycobacterial proteins.</title>
        <authorList>
            <person name="Tiago I."/>
            <person name="Maranha A."/>
            <person name="Mendes V."/>
            <person name="Alarico S."/>
            <person name="Moynihan P.J."/>
            <person name="Clarke A.J."/>
            <person name="Macedo-Ribeiro S."/>
            <person name="Pereira P.J."/>
            <person name="Empadinhas N."/>
        </authorList>
    </citation>
    <scope>NUCLEOTIDE SEQUENCE [LARGE SCALE GENOMIC DNA]</scope>
    <source>
        <strain evidence="2">DSM 44199 / CIP 105218 / JCM 12690 / 3849</strain>
    </source>
</reference>
<dbReference type="Gene3D" id="1.10.10.10">
    <property type="entry name" value="Winged helix-like DNA-binding domain superfamily/Winged helix DNA-binding domain"/>
    <property type="match status" value="1"/>
</dbReference>
<keyword evidence="2" id="KW-1185">Reference proteome</keyword>
<dbReference type="InterPro" id="IPR036390">
    <property type="entry name" value="WH_DNA-bd_sf"/>
</dbReference>
<sequence length="82" mass="8782">MAAIAQSDGVVNPTDLADELGFKAQSAIQQPLQDLTTAGLINREDGMGRVYYRRNPHSLWAAAIELLGQALAEDITAGQIDD</sequence>
<dbReference type="OrthoDB" id="4629783at2"/>
<dbReference type="SUPFAM" id="SSF46785">
    <property type="entry name" value="Winged helix' DNA-binding domain"/>
    <property type="match status" value="1"/>
</dbReference>
<evidence type="ECO:0000313" key="2">
    <source>
        <dbReference type="Proteomes" id="UP000006265"/>
    </source>
</evidence>
<name>K5BEY7_MYCHD</name>
<dbReference type="InterPro" id="IPR036388">
    <property type="entry name" value="WH-like_DNA-bd_sf"/>
</dbReference>
<dbReference type="RefSeq" id="WP_005628137.1">
    <property type="nucleotide sequence ID" value="NZ_ANBN01000093.1"/>
</dbReference>
<gene>
    <name evidence="1" type="ORF">C731_2590</name>
</gene>
<dbReference type="Proteomes" id="UP000006265">
    <property type="component" value="Unassembled WGS sequence"/>
</dbReference>
<comment type="caution">
    <text evidence="1">The sequence shown here is derived from an EMBL/GenBank/DDBJ whole genome shotgun (WGS) entry which is preliminary data.</text>
</comment>
<dbReference type="EMBL" id="AMRA01000068">
    <property type="protein sequence ID" value="EKF23412.1"/>
    <property type="molecule type" value="Genomic_DNA"/>
</dbReference>
<protein>
    <submittedName>
        <fullName evidence="1">Uncharacterized protein</fullName>
    </submittedName>
</protein>